<keyword evidence="1 2" id="KW-0732">Signal</keyword>
<dbReference type="RefSeq" id="WP_129563801.1">
    <property type="nucleotide sequence ID" value="NZ_CADIKL010000028.1"/>
</dbReference>
<proteinExistence type="predicted"/>
<feature type="signal peptide" evidence="2">
    <location>
        <begin position="1"/>
        <end position="26"/>
    </location>
</feature>
<dbReference type="Pfam" id="PF19574">
    <property type="entry name" value="LolA_3"/>
    <property type="match status" value="1"/>
</dbReference>
<dbReference type="EMBL" id="CADIKL010000028">
    <property type="protein sequence ID" value="CAB3798703.1"/>
    <property type="molecule type" value="Genomic_DNA"/>
</dbReference>
<organism evidence="3 4">
    <name type="scientific">Paraburkholderia caffeinitolerans</name>
    <dbReference type="NCBI Taxonomy" id="1723730"/>
    <lineage>
        <taxon>Bacteria</taxon>
        <taxon>Pseudomonadati</taxon>
        <taxon>Pseudomonadota</taxon>
        <taxon>Betaproteobacteria</taxon>
        <taxon>Burkholderiales</taxon>
        <taxon>Burkholderiaceae</taxon>
        <taxon>Paraburkholderia</taxon>
    </lineage>
</organism>
<dbReference type="CDD" id="cd16325">
    <property type="entry name" value="LolA"/>
    <property type="match status" value="1"/>
</dbReference>
<feature type="chain" id="PRO_5026886130" evidence="2">
    <location>
        <begin position="27"/>
        <end position="227"/>
    </location>
</feature>
<sequence length="227" mass="24113">MGTLNRCKTAAALLLALQAAGMPAWAATAVSNASASASAGAADTALVSRITANLARVKGVRARFTQTQTLAAMKAPLVSTGSLLYFRERGVIWQIETPYRKTWVMSDSGMAVIDAAGQRVASRSPQGARGAAEIAKMMRTMLGGDLSALYSQFDVAAHGTPSQWRMRLVPRQPQIAQSLRTIEMEGGDYLQSLRITLASGDVVQYDFSGSAEVTEITPADQKLFGTP</sequence>
<dbReference type="InterPro" id="IPR004564">
    <property type="entry name" value="OM_lipoprot_carrier_LolA-like"/>
</dbReference>
<keyword evidence="3" id="KW-0449">Lipoprotein</keyword>
<accession>A0A6J5GKA7</accession>
<evidence type="ECO:0000313" key="3">
    <source>
        <dbReference type="EMBL" id="CAB3798703.1"/>
    </source>
</evidence>
<gene>
    <name evidence="3" type="primary">lolA_2</name>
    <name evidence="3" type="ORF">LMG28688_04779</name>
</gene>
<dbReference type="InterPro" id="IPR029046">
    <property type="entry name" value="LolA/LolB/LppX"/>
</dbReference>
<name>A0A6J5GKA7_9BURK</name>
<dbReference type="AlphaFoldDB" id="A0A6J5GKA7"/>
<reference evidence="3 4" key="1">
    <citation type="submission" date="2020-04" db="EMBL/GenBank/DDBJ databases">
        <authorList>
            <person name="De Canck E."/>
        </authorList>
    </citation>
    <scope>NUCLEOTIDE SEQUENCE [LARGE SCALE GENOMIC DNA]</scope>
    <source>
        <strain evidence="3 4">LMG 28688</strain>
    </source>
</reference>
<keyword evidence="4" id="KW-1185">Reference proteome</keyword>
<dbReference type="Gene3D" id="2.50.20.10">
    <property type="entry name" value="Lipoprotein localisation LolA/LolB/LppX"/>
    <property type="match status" value="1"/>
</dbReference>
<protein>
    <submittedName>
        <fullName evidence="3">Outer-membrane lipoprotein carrier protein</fullName>
    </submittedName>
</protein>
<dbReference type="Proteomes" id="UP000494119">
    <property type="component" value="Unassembled WGS sequence"/>
</dbReference>
<evidence type="ECO:0000256" key="2">
    <source>
        <dbReference type="SAM" id="SignalP"/>
    </source>
</evidence>
<dbReference type="SUPFAM" id="SSF89392">
    <property type="entry name" value="Prokaryotic lipoproteins and lipoprotein localization factors"/>
    <property type="match status" value="1"/>
</dbReference>
<evidence type="ECO:0000256" key="1">
    <source>
        <dbReference type="ARBA" id="ARBA00022729"/>
    </source>
</evidence>
<evidence type="ECO:0000313" key="4">
    <source>
        <dbReference type="Proteomes" id="UP000494119"/>
    </source>
</evidence>